<dbReference type="PANTHER" id="PTHR48084">
    <property type="entry name" value="2-OXOGLUTARATE OXIDOREDUCTASE SUBUNIT KORB-RELATED"/>
    <property type="match status" value="1"/>
</dbReference>
<name>A0ABY6MRS7_9BURK</name>
<dbReference type="InterPro" id="IPR029061">
    <property type="entry name" value="THDP-binding"/>
</dbReference>
<dbReference type="CDD" id="cd02008">
    <property type="entry name" value="TPP_IOR_alpha"/>
    <property type="match status" value="1"/>
</dbReference>
<dbReference type="Gene3D" id="3.40.920.10">
    <property type="entry name" value="Pyruvate-ferredoxin oxidoreductase, PFOR, domain III"/>
    <property type="match status" value="1"/>
</dbReference>
<evidence type="ECO:0000259" key="4">
    <source>
        <dbReference type="Pfam" id="PF20169"/>
    </source>
</evidence>
<evidence type="ECO:0000256" key="1">
    <source>
        <dbReference type="ARBA" id="ARBA00023002"/>
    </source>
</evidence>
<dbReference type="NCBIfam" id="NF009588">
    <property type="entry name" value="PRK13029.1"/>
    <property type="match status" value="1"/>
</dbReference>
<evidence type="ECO:0000313" key="5">
    <source>
        <dbReference type="EMBL" id="UZD54710.1"/>
    </source>
</evidence>
<evidence type="ECO:0000313" key="6">
    <source>
        <dbReference type="Proteomes" id="UP001163266"/>
    </source>
</evidence>
<evidence type="ECO:0000259" key="3">
    <source>
        <dbReference type="Pfam" id="PF02775"/>
    </source>
</evidence>
<accession>A0ABY6MRS7</accession>
<dbReference type="CDD" id="cd07034">
    <property type="entry name" value="TPP_PYR_PFOR_IOR-alpha_like"/>
    <property type="match status" value="1"/>
</dbReference>
<dbReference type="PANTHER" id="PTHR48084:SF3">
    <property type="entry name" value="SUBUNIT OF PYRUVATE:FLAVODOXIN OXIDOREDUCTASE"/>
    <property type="match status" value="1"/>
</dbReference>
<evidence type="ECO:0000259" key="2">
    <source>
        <dbReference type="Pfam" id="PF01558"/>
    </source>
</evidence>
<dbReference type="InterPro" id="IPR046667">
    <property type="entry name" value="DUF6537"/>
</dbReference>
<feature type="domain" description="Pyruvate/ketoisovalerate oxidoreductase catalytic" evidence="2">
    <location>
        <begin position="761"/>
        <end position="948"/>
    </location>
</feature>
<keyword evidence="1" id="KW-0560">Oxidoreductase</keyword>
<dbReference type="InterPro" id="IPR002880">
    <property type="entry name" value="Pyrv_Fd/Flavodoxin_OxRdtase_N"/>
</dbReference>
<dbReference type="NCBIfam" id="NF009589">
    <property type="entry name" value="PRK13030.1"/>
    <property type="match status" value="1"/>
</dbReference>
<dbReference type="Pfam" id="PF20169">
    <property type="entry name" value="DUF6537"/>
    <property type="match status" value="1"/>
</dbReference>
<feature type="domain" description="Thiamine pyrophosphate enzyme TPP-binding" evidence="3">
    <location>
        <begin position="486"/>
        <end position="635"/>
    </location>
</feature>
<dbReference type="InterPro" id="IPR051457">
    <property type="entry name" value="2-oxoacid:Fd_oxidoreductase"/>
</dbReference>
<gene>
    <name evidence="5" type="ORF">OMP39_13775</name>
</gene>
<dbReference type="InterPro" id="IPR011766">
    <property type="entry name" value="TPP_enzyme_TPP-bd"/>
</dbReference>
<reference evidence="5" key="1">
    <citation type="submission" date="2022-10" db="EMBL/GenBank/DDBJ databases">
        <title>Complete genome sequence of Schlegelella aquatica LMG 23380.</title>
        <authorList>
            <person name="Musilova J."/>
            <person name="Kourilova X."/>
            <person name="Bezdicek M."/>
            <person name="Hermankova K."/>
            <person name="Obruca S."/>
            <person name="Sedlar K."/>
        </authorList>
    </citation>
    <scope>NUCLEOTIDE SEQUENCE</scope>
    <source>
        <strain evidence="5">LMG 23380</strain>
    </source>
</reference>
<dbReference type="InterPro" id="IPR002869">
    <property type="entry name" value="Pyrv_flavodox_OxRed_cen"/>
</dbReference>
<dbReference type="EMBL" id="CP110257">
    <property type="protein sequence ID" value="UZD54710.1"/>
    <property type="molecule type" value="Genomic_DNA"/>
</dbReference>
<dbReference type="SUPFAM" id="SSF52518">
    <property type="entry name" value="Thiamin diphosphate-binding fold (THDP-binding)"/>
    <property type="match status" value="2"/>
</dbReference>
<protein>
    <submittedName>
        <fullName evidence="5">Indolepyruvate ferredoxin oxidoreductase family protein</fullName>
    </submittedName>
</protein>
<organism evidence="5 6">
    <name type="scientific">Caldimonas aquatica</name>
    <dbReference type="NCBI Taxonomy" id="376175"/>
    <lineage>
        <taxon>Bacteria</taxon>
        <taxon>Pseudomonadati</taxon>
        <taxon>Pseudomonadota</taxon>
        <taxon>Betaproteobacteria</taxon>
        <taxon>Burkholderiales</taxon>
        <taxon>Sphaerotilaceae</taxon>
        <taxon>Caldimonas</taxon>
    </lineage>
</organism>
<dbReference type="Pfam" id="PF01558">
    <property type="entry name" value="POR"/>
    <property type="match status" value="1"/>
</dbReference>
<dbReference type="Gene3D" id="3.40.50.970">
    <property type="match status" value="2"/>
</dbReference>
<sequence length="1190" mass="131524">MNAPLPESVRKALESVTLDDKYALEHGRAFMSGVQALVRLPMLQRKRDAMHGLNTAGFISGYRGSPLGGYDQALWQAKKYLAANHIVFQPGVNEELGATAVWGTQQLDLYPEHKKFDGVFGIWYGKGPGVDRCLDVFKHANMAGTAKHGGVIAIAGDDHVAKSSTAAHQSDHVFKAVGFPVFFPTNVQEILDLGLHAFAMSRFAGVWTGMKTIQEIVESSSSVWVDPERVDIVLPTDFEMPPGGLHIRWPDPPLEQEARLMNYKWYAALAYVRANRLNHTVIDSPNARLGLIASGKAYNDTRQALHDLGLDDETCRRIGIRLHKVTVVWPLEATITREFATGLQEILVIEEKRQIIEYQLKEELYNWREDVRPNVLGKFNEPEGDYSGGEWSRPNPASNWLLRAQADLNPALIAKAIAQRLDKLGMLHQLGSDLRARIASRLAIIEAKERSQQPLNLGSDRVPWFCSGCPHNTSTRVPEGSRAVAGIGCHYMVVWMDRQTSTFTQMGGEGVPWVGQAPFTKEKHIFANLGDGTYYHSGLLAIRQSIAAGVNITYKILYNGAVAMTGGQPVDGTMTVPQMTRELEAEGVKKIVVVTDEPEKYHAPLNLAPGVTVHHRDELDRLQREMREIEGCTVIIYDQTCATEKRRRRKRGTMTEPTTRVVINELVCEGCGDCSVQSNCLSVEPVETEFGRKRRINQSTCNKDYSCLKGFCPSFVTVEGGQLKTAKKTGVRPDPFSLPPLPEPSQPVAEEAYGIVVAGVGGTGVITIGQLLGMAAHLEGKGVVTQDAAGLAQKGGSTWSHIQIANRPEAIHTTKVGTAEADLVIGCDPIVTANATTVATMSAGRTRVALNTHGTPTAAFVGNPNWEFPAGQCESVLAQAVGEGQLAKFDAELLATQLLGDSIYTNPLMLGYAWQKGWVPLAHASLMRAIELNGVQVANNKAAFEWGRRAAHDLASVMRLVEPQGQVVQFVRKSVNLDELIAKREEFLTGYQNAAYARQYRAFVDRVRAAEAPLGSTKLTEAVARYLFKLMAYKDEYEVARLHTDPQFLKRIAEQFEGDYKLAYHLAPPLTARRDEHGHLVKQRFGPWMLSAFRLLAKLKGLRGTALDPFGRTEERRTERALIGEYKDCIEELLAGLTPERLPLAVEIARIPEDIRGYGHVKERHLAKAREKWAQLMARWRSAEVQARAA</sequence>
<keyword evidence="6" id="KW-1185">Reference proteome</keyword>
<dbReference type="Proteomes" id="UP001163266">
    <property type="component" value="Chromosome"/>
</dbReference>
<dbReference type="RefSeq" id="WP_264892326.1">
    <property type="nucleotide sequence ID" value="NZ_CP110257.1"/>
</dbReference>
<dbReference type="InterPro" id="IPR019752">
    <property type="entry name" value="Pyrv/ketoisovalerate_OxRed_cat"/>
</dbReference>
<dbReference type="SUPFAM" id="SSF53323">
    <property type="entry name" value="Pyruvate-ferredoxin oxidoreductase, PFOR, domain III"/>
    <property type="match status" value="1"/>
</dbReference>
<proteinExistence type="predicted"/>
<dbReference type="Pfam" id="PF02775">
    <property type="entry name" value="TPP_enzyme_C"/>
    <property type="match status" value="1"/>
</dbReference>
<feature type="domain" description="DUF6537" evidence="4">
    <location>
        <begin position="977"/>
        <end position="1174"/>
    </location>
</feature>